<dbReference type="Proteomes" id="UP000250235">
    <property type="component" value="Unassembled WGS sequence"/>
</dbReference>
<gene>
    <name evidence="1" type="ORF">F511_47167</name>
</gene>
<keyword evidence="2" id="KW-1185">Reference proteome</keyword>
<accession>A0A2Z6ZY36</accession>
<dbReference type="AlphaFoldDB" id="A0A2Z6ZY36"/>
<proteinExistence type="predicted"/>
<evidence type="ECO:0000313" key="2">
    <source>
        <dbReference type="Proteomes" id="UP000250235"/>
    </source>
</evidence>
<evidence type="ECO:0000313" key="1">
    <source>
        <dbReference type="EMBL" id="KZT75808.1"/>
    </source>
</evidence>
<reference evidence="1 2" key="1">
    <citation type="journal article" date="2015" name="Proc. Natl. Acad. Sci. U.S.A.">
        <title>The resurrection genome of Boea hygrometrica: A blueprint for survival of dehydration.</title>
        <authorList>
            <person name="Xiao L."/>
            <person name="Yang G."/>
            <person name="Zhang L."/>
            <person name="Yang X."/>
            <person name="Zhao S."/>
            <person name="Ji Z."/>
            <person name="Zhou Q."/>
            <person name="Hu M."/>
            <person name="Wang Y."/>
            <person name="Chen M."/>
            <person name="Xu Y."/>
            <person name="Jin H."/>
            <person name="Xiao X."/>
            <person name="Hu G."/>
            <person name="Bao F."/>
            <person name="Hu Y."/>
            <person name="Wan P."/>
            <person name="Li L."/>
            <person name="Deng X."/>
            <person name="Kuang T."/>
            <person name="Xiang C."/>
            <person name="Zhu J.K."/>
            <person name="Oliver M.J."/>
            <person name="He Y."/>
        </authorList>
    </citation>
    <scope>NUCLEOTIDE SEQUENCE [LARGE SCALE GENOMIC DNA]</scope>
    <source>
        <strain evidence="2">cv. XS01</strain>
    </source>
</reference>
<organism evidence="1 2">
    <name type="scientific">Dorcoceras hygrometricum</name>
    <dbReference type="NCBI Taxonomy" id="472368"/>
    <lineage>
        <taxon>Eukaryota</taxon>
        <taxon>Viridiplantae</taxon>
        <taxon>Streptophyta</taxon>
        <taxon>Embryophyta</taxon>
        <taxon>Tracheophyta</taxon>
        <taxon>Spermatophyta</taxon>
        <taxon>Magnoliopsida</taxon>
        <taxon>eudicotyledons</taxon>
        <taxon>Gunneridae</taxon>
        <taxon>Pentapetalae</taxon>
        <taxon>asterids</taxon>
        <taxon>lamiids</taxon>
        <taxon>Lamiales</taxon>
        <taxon>Gesneriaceae</taxon>
        <taxon>Didymocarpoideae</taxon>
        <taxon>Trichosporeae</taxon>
        <taxon>Loxocarpinae</taxon>
        <taxon>Dorcoceras</taxon>
    </lineage>
</organism>
<dbReference type="EMBL" id="KV189503">
    <property type="protein sequence ID" value="KZT75808.1"/>
    <property type="molecule type" value="Genomic_DNA"/>
</dbReference>
<protein>
    <submittedName>
        <fullName evidence="1">Uncharacterized protein</fullName>
    </submittedName>
</protein>
<name>A0A2Z6ZY36_9LAMI</name>
<sequence>MVERRCARKATLSAQVVALLADAGRSPPRRWPACGETMGGDARCWGATLRRAGCTRARWPRDVARGIVRRRAKFFVATAAGRSPLRRVSGDVVTAGLNSSRVLVRACPGQPVKFSGRYAMPGPGFDRF</sequence>